<sequence>MFPEGNPPSRLLLGSWKACDVLTIWVDHNLPHRPSWLTPQLYEDCVHLLDWKHYIRFSQPSLTRLHGGPLIAHVLRLLRARANAQLIATGRDAVHVELLAPHGREMLMNVSATLGLVAYFAHDSTIASVLSHLGVFDG</sequence>
<dbReference type="InterPro" id="IPR000560">
    <property type="entry name" value="His_Pase_clade-2"/>
</dbReference>
<dbReference type="Proteomes" id="UP000272942">
    <property type="component" value="Unassembled WGS sequence"/>
</dbReference>
<proteinExistence type="predicted"/>
<dbReference type="Gene3D" id="3.40.50.1240">
    <property type="entry name" value="Phosphoglycerate mutase-like"/>
    <property type="match status" value="1"/>
</dbReference>
<dbReference type="AlphaFoldDB" id="A0A183B5G1"/>
<dbReference type="OrthoDB" id="5821688at2759"/>
<accession>A0A183B5G1</accession>
<gene>
    <name evidence="1" type="ORF">ECPE_LOCUS14446</name>
</gene>
<evidence type="ECO:0000313" key="1">
    <source>
        <dbReference type="EMBL" id="VDP91718.1"/>
    </source>
</evidence>
<dbReference type="EMBL" id="UZAN01057593">
    <property type="protein sequence ID" value="VDP91718.1"/>
    <property type="molecule type" value="Genomic_DNA"/>
</dbReference>
<dbReference type="WBParaSite" id="ECPE_0001448601-mRNA-1">
    <property type="protein sequence ID" value="ECPE_0001448601-mRNA-1"/>
    <property type="gene ID" value="ECPE_0001448601"/>
</dbReference>
<evidence type="ECO:0000313" key="2">
    <source>
        <dbReference type="Proteomes" id="UP000272942"/>
    </source>
</evidence>
<dbReference type="Pfam" id="PF00328">
    <property type="entry name" value="His_Phos_2"/>
    <property type="match status" value="1"/>
</dbReference>
<protein>
    <submittedName>
        <fullName evidence="3">Pecanex-like protein</fullName>
    </submittedName>
</protein>
<name>A0A183B5G1_9TREM</name>
<evidence type="ECO:0000313" key="3">
    <source>
        <dbReference type="WBParaSite" id="ECPE_0001448601-mRNA-1"/>
    </source>
</evidence>
<organism evidence="3">
    <name type="scientific">Echinostoma caproni</name>
    <dbReference type="NCBI Taxonomy" id="27848"/>
    <lineage>
        <taxon>Eukaryota</taxon>
        <taxon>Metazoa</taxon>
        <taxon>Spiralia</taxon>
        <taxon>Lophotrochozoa</taxon>
        <taxon>Platyhelminthes</taxon>
        <taxon>Trematoda</taxon>
        <taxon>Digenea</taxon>
        <taxon>Plagiorchiida</taxon>
        <taxon>Echinostomata</taxon>
        <taxon>Echinostomatoidea</taxon>
        <taxon>Echinostomatidae</taxon>
        <taxon>Echinostoma</taxon>
    </lineage>
</organism>
<reference evidence="3" key="1">
    <citation type="submission" date="2016-06" db="UniProtKB">
        <authorList>
            <consortium name="WormBaseParasite"/>
        </authorList>
    </citation>
    <scope>IDENTIFICATION</scope>
</reference>
<dbReference type="SUPFAM" id="SSF53254">
    <property type="entry name" value="Phosphoglycerate mutase-like"/>
    <property type="match status" value="1"/>
</dbReference>
<dbReference type="InterPro" id="IPR029033">
    <property type="entry name" value="His_PPase_superfam"/>
</dbReference>
<reference evidence="1 2" key="2">
    <citation type="submission" date="2018-11" db="EMBL/GenBank/DDBJ databases">
        <authorList>
            <consortium name="Pathogen Informatics"/>
        </authorList>
    </citation>
    <scope>NUCLEOTIDE SEQUENCE [LARGE SCALE GENOMIC DNA]</scope>
    <source>
        <strain evidence="1 2">Egypt</strain>
    </source>
</reference>
<keyword evidence="2" id="KW-1185">Reference proteome</keyword>